<sequence length="596" mass="66136">MAQHSANILIDTRVFLDDPDILARIRQRSGTPFLIAAATGGLECAPQDAPVGQNAQALLRTLGKRPAQPMTALPDGRALQPGDSLQHIEFRGGALFLLGRAGDQAAAKLLQLARDYAMILISRDRPLARQAEAAGVPVALWDGPPRRAPLPAAPAPASPTPPVAPFALPSTPLTESDRPLSVRQLPASGAAIRTPSGRHLRLGAAISAGGEGSIFATDSAGEVCKVYHPHKLSELRRRKIELMVSRRIERPGLCWPTELALNEAGEFIGYLMPRASGRTVQSSMFVKPVLEKNFPHWRRRDLVNLCIAFVEHIDFLHRLNIIVGDINPLNLLVGEDSRQLWLVDTDSFQIENFPCPVGTVNFTAPEIQGRHYGDYLRSKEHELFAVATMLFMFLHPGKPPYSQQGGGSPMDNIKAMDFPYLFIQGEDNFPGKNAPQGPWQRIWSNLPYPLREAFHNTFRMNRRTPIDEWQRLLQRYRYSLEKEHTSDELFPMGFRIRDPMDALCGKCGARYIESEQWLRSMQRQGKQTWCPECVNRANLEQMADQSRRTQQAVGLRLPLLGQGFARPAPAPAPGPAPRAAPRPAGGKPPRGFLGFF</sequence>
<gene>
    <name evidence="3" type="ORF">SAMN05216580_1142</name>
</gene>
<proteinExistence type="predicted"/>
<dbReference type="InterPro" id="IPR000719">
    <property type="entry name" value="Prot_kinase_dom"/>
</dbReference>
<feature type="compositionally biased region" description="Pro residues" evidence="1">
    <location>
        <begin position="568"/>
        <end position="580"/>
    </location>
</feature>
<dbReference type="RefSeq" id="WP_090212796.1">
    <property type="nucleotide sequence ID" value="NZ_LT629780.1"/>
</dbReference>
<dbReference type="OrthoDB" id="1022767at2"/>
<dbReference type="AlphaFoldDB" id="A0A1H2FCN3"/>
<dbReference type="STRING" id="1245526.SAMN05216580_1142"/>
<accession>A0A1H2FCN3</accession>
<evidence type="ECO:0000256" key="1">
    <source>
        <dbReference type="SAM" id="MobiDB-lite"/>
    </source>
</evidence>
<protein>
    <recommendedName>
        <fullName evidence="2">Protein kinase domain-containing protein</fullName>
    </recommendedName>
</protein>
<evidence type="ECO:0000259" key="2">
    <source>
        <dbReference type="PROSITE" id="PS50011"/>
    </source>
</evidence>
<feature type="domain" description="Protein kinase" evidence="2">
    <location>
        <begin position="200"/>
        <end position="458"/>
    </location>
</feature>
<dbReference type="Gene3D" id="1.10.510.10">
    <property type="entry name" value="Transferase(Phosphotransferase) domain 1"/>
    <property type="match status" value="1"/>
</dbReference>
<dbReference type="PROSITE" id="PS50011">
    <property type="entry name" value="PROTEIN_KINASE_DOM"/>
    <property type="match status" value="1"/>
</dbReference>
<name>A0A1H2FCN3_9GAMM</name>
<dbReference type="Proteomes" id="UP000243063">
    <property type="component" value="Chromosome I"/>
</dbReference>
<evidence type="ECO:0000313" key="3">
    <source>
        <dbReference type="EMBL" id="SDU05146.1"/>
    </source>
</evidence>
<keyword evidence="4" id="KW-1185">Reference proteome</keyword>
<feature type="region of interest" description="Disordered" evidence="1">
    <location>
        <begin position="564"/>
        <end position="596"/>
    </location>
</feature>
<evidence type="ECO:0000313" key="4">
    <source>
        <dbReference type="Proteomes" id="UP000243063"/>
    </source>
</evidence>
<feature type="compositionally biased region" description="Low complexity" evidence="1">
    <location>
        <begin position="581"/>
        <end position="596"/>
    </location>
</feature>
<dbReference type="InterPro" id="IPR011009">
    <property type="entry name" value="Kinase-like_dom_sf"/>
</dbReference>
<dbReference type="EMBL" id="LT629780">
    <property type="protein sequence ID" value="SDU05146.1"/>
    <property type="molecule type" value="Genomic_DNA"/>
</dbReference>
<organism evidence="3 4">
    <name type="scientific">Geopseudomonas guangdongensis</name>
    <dbReference type="NCBI Taxonomy" id="1245526"/>
    <lineage>
        <taxon>Bacteria</taxon>
        <taxon>Pseudomonadati</taxon>
        <taxon>Pseudomonadota</taxon>
        <taxon>Gammaproteobacteria</taxon>
        <taxon>Pseudomonadales</taxon>
        <taxon>Pseudomonadaceae</taxon>
        <taxon>Geopseudomonas</taxon>
    </lineage>
</organism>
<dbReference type="GO" id="GO:0005524">
    <property type="term" value="F:ATP binding"/>
    <property type="evidence" value="ECO:0007669"/>
    <property type="project" value="InterPro"/>
</dbReference>
<reference evidence="4" key="1">
    <citation type="submission" date="2016-10" db="EMBL/GenBank/DDBJ databases">
        <authorList>
            <person name="Varghese N."/>
            <person name="Submissions S."/>
        </authorList>
    </citation>
    <scope>NUCLEOTIDE SEQUENCE [LARGE SCALE GENOMIC DNA]</scope>
    <source>
        <strain evidence="4">CCTCC 2012022</strain>
    </source>
</reference>
<dbReference type="SUPFAM" id="SSF56112">
    <property type="entry name" value="Protein kinase-like (PK-like)"/>
    <property type="match status" value="1"/>
</dbReference>
<dbReference type="GO" id="GO:0004672">
    <property type="term" value="F:protein kinase activity"/>
    <property type="evidence" value="ECO:0007669"/>
    <property type="project" value="InterPro"/>
</dbReference>